<reference evidence="1 2" key="1">
    <citation type="journal article" date="2015" name="Fungal Genet. Biol.">
        <title>Evolution of novel wood decay mechanisms in Agaricales revealed by the genome sequences of Fistulina hepatica and Cylindrobasidium torrendii.</title>
        <authorList>
            <person name="Floudas D."/>
            <person name="Held B.W."/>
            <person name="Riley R."/>
            <person name="Nagy L.G."/>
            <person name="Koehler G."/>
            <person name="Ransdell A.S."/>
            <person name="Younus H."/>
            <person name="Chow J."/>
            <person name="Chiniquy J."/>
            <person name="Lipzen A."/>
            <person name="Tritt A."/>
            <person name="Sun H."/>
            <person name="Haridas S."/>
            <person name="LaButti K."/>
            <person name="Ohm R.A."/>
            <person name="Kues U."/>
            <person name="Blanchette R.A."/>
            <person name="Grigoriev I.V."/>
            <person name="Minto R.E."/>
            <person name="Hibbett D.S."/>
        </authorList>
    </citation>
    <scope>NUCLEOTIDE SEQUENCE [LARGE SCALE GENOMIC DNA]</scope>
    <source>
        <strain evidence="1 2">ATCC 64428</strain>
    </source>
</reference>
<feature type="non-terminal residue" evidence="1">
    <location>
        <position position="351"/>
    </location>
</feature>
<organism evidence="1 2">
    <name type="scientific">Fistulina hepatica ATCC 64428</name>
    <dbReference type="NCBI Taxonomy" id="1128425"/>
    <lineage>
        <taxon>Eukaryota</taxon>
        <taxon>Fungi</taxon>
        <taxon>Dikarya</taxon>
        <taxon>Basidiomycota</taxon>
        <taxon>Agaricomycotina</taxon>
        <taxon>Agaricomycetes</taxon>
        <taxon>Agaricomycetidae</taxon>
        <taxon>Agaricales</taxon>
        <taxon>Fistulinaceae</taxon>
        <taxon>Fistulina</taxon>
    </lineage>
</organism>
<proteinExistence type="predicted"/>
<dbReference type="EMBL" id="KN881626">
    <property type="protein sequence ID" value="KIY53322.1"/>
    <property type="molecule type" value="Genomic_DNA"/>
</dbReference>
<accession>A0A0D7AP32</accession>
<evidence type="ECO:0000313" key="1">
    <source>
        <dbReference type="EMBL" id="KIY53322.1"/>
    </source>
</evidence>
<dbReference type="Proteomes" id="UP000054144">
    <property type="component" value="Unassembled WGS sequence"/>
</dbReference>
<dbReference type="AlphaFoldDB" id="A0A0D7AP32"/>
<evidence type="ECO:0000313" key="2">
    <source>
        <dbReference type="Proteomes" id="UP000054144"/>
    </source>
</evidence>
<feature type="non-terminal residue" evidence="1">
    <location>
        <position position="1"/>
    </location>
</feature>
<sequence>DLTIRVNEQFLVDALTVDLKKWENRGWLDVQCPGLFRSVVSHLRERRAPTWVQFASSTEKDMCIARNLAKSGAAKRLLDQLPIAESHPFAPSGAKLQDLTIKRSYREILRRRTPVRRKKTKAQLELCRDAIKANQSASPSNETIWRSLSDDDFSNKQDTFFWKTIHDAFKTGDFWKHIPNFEGRGVCPECGTKEDLEHVLLKCKIPGQKVIWQLAKALVEKRGIAWPDLSLGLIMSVGLLEPQGNEGTFKLGDRRLLKIVIAESAYLIWVIRCERRIEHEDDRNKWKSDEHIINLWIQTVNQRLSIDRLSTNRFKFGKMALKKEAVLETWSGVLLNEDSLPDDWIMEPRVL</sequence>
<keyword evidence="2" id="KW-1185">Reference proteome</keyword>
<gene>
    <name evidence="1" type="ORF">FISHEDRAFT_22006</name>
</gene>
<dbReference type="OrthoDB" id="2752996at2759"/>
<name>A0A0D7AP32_9AGAR</name>
<evidence type="ECO:0008006" key="3">
    <source>
        <dbReference type="Google" id="ProtNLM"/>
    </source>
</evidence>
<protein>
    <recommendedName>
        <fullName evidence="3">Reverse transcriptase zinc-binding domain-containing protein</fullName>
    </recommendedName>
</protein>